<dbReference type="InterPro" id="IPR001343">
    <property type="entry name" value="Hemolysn_Ca-bd"/>
</dbReference>
<gene>
    <name evidence="9" type="ordered locus">Mfla_2439</name>
</gene>
<evidence type="ECO:0000256" key="3">
    <source>
        <dbReference type="ARBA" id="ARBA00022525"/>
    </source>
</evidence>
<keyword evidence="3" id="KW-0964">Secreted</keyword>
<dbReference type="InterPro" id="IPR003995">
    <property type="entry name" value="RTX_toxin_determinant-A"/>
</dbReference>
<dbReference type="Proteomes" id="UP000002440">
    <property type="component" value="Chromosome"/>
</dbReference>
<keyword evidence="4" id="KW-0800">Toxin</keyword>
<evidence type="ECO:0000256" key="6">
    <source>
        <dbReference type="ARBA" id="ARBA00023026"/>
    </source>
</evidence>
<keyword evidence="6" id="KW-0843">Virulence</keyword>
<dbReference type="Gene3D" id="2.150.10.10">
    <property type="entry name" value="Serralysin-like metalloprotease, C-terminal"/>
    <property type="match status" value="5"/>
</dbReference>
<dbReference type="InterPro" id="IPR050557">
    <property type="entry name" value="RTX_toxin/Mannuronan_C5-epim"/>
</dbReference>
<dbReference type="EMBL" id="CP000284">
    <property type="protein sequence ID" value="ABE50704.1"/>
    <property type="molecule type" value="Genomic_DNA"/>
</dbReference>
<feature type="region of interest" description="Disordered" evidence="8">
    <location>
        <begin position="1"/>
        <end position="20"/>
    </location>
</feature>
<dbReference type="SUPFAM" id="SSF51120">
    <property type="entry name" value="beta-Roll"/>
    <property type="match status" value="7"/>
</dbReference>
<dbReference type="PRINTS" id="PR00313">
    <property type="entry name" value="CABNDNGRPT"/>
</dbReference>
<dbReference type="PANTHER" id="PTHR38340">
    <property type="entry name" value="S-LAYER PROTEIN"/>
    <property type="match status" value="1"/>
</dbReference>
<dbReference type="STRING" id="265072.Mfla_2439"/>
<dbReference type="GO" id="GO:0016020">
    <property type="term" value="C:membrane"/>
    <property type="evidence" value="ECO:0007669"/>
    <property type="project" value="UniProtKB-SubCell"/>
</dbReference>
<dbReference type="PROSITE" id="PS00330">
    <property type="entry name" value="HEMOLYSIN_CALCIUM"/>
    <property type="match status" value="3"/>
</dbReference>
<evidence type="ECO:0000256" key="4">
    <source>
        <dbReference type="ARBA" id="ARBA00022656"/>
    </source>
</evidence>
<evidence type="ECO:0000256" key="1">
    <source>
        <dbReference type="ARBA" id="ARBA00004370"/>
    </source>
</evidence>
<dbReference type="GO" id="GO:0090729">
    <property type="term" value="F:toxin activity"/>
    <property type="evidence" value="ECO:0007669"/>
    <property type="project" value="UniProtKB-KW"/>
</dbReference>
<evidence type="ECO:0000256" key="7">
    <source>
        <dbReference type="ARBA" id="ARBA00023136"/>
    </source>
</evidence>
<dbReference type="InterPro" id="IPR018511">
    <property type="entry name" value="Hemolysin-typ_Ca-bd_CS"/>
</dbReference>
<keyword evidence="5" id="KW-0677">Repeat</keyword>
<feature type="region of interest" description="Disordered" evidence="8">
    <location>
        <begin position="235"/>
        <end position="262"/>
    </location>
</feature>
<evidence type="ECO:0000256" key="8">
    <source>
        <dbReference type="SAM" id="MobiDB-lite"/>
    </source>
</evidence>
<evidence type="ECO:0000256" key="2">
    <source>
        <dbReference type="ARBA" id="ARBA00004613"/>
    </source>
</evidence>
<dbReference type="KEGG" id="mfa:Mfla_2439"/>
<dbReference type="eggNOG" id="COG2931">
    <property type="taxonomic scope" value="Bacteria"/>
</dbReference>
<dbReference type="RefSeq" id="WP_011480657.1">
    <property type="nucleotide sequence ID" value="NC_007947.1"/>
</dbReference>
<comment type="subcellular location">
    <subcellularLocation>
        <location evidence="1">Membrane</location>
    </subcellularLocation>
    <subcellularLocation>
        <location evidence="2">Secreted</location>
    </subcellularLocation>
</comment>
<dbReference type="PRINTS" id="PR01488">
    <property type="entry name" value="RTXTOXINA"/>
</dbReference>
<protein>
    <submittedName>
        <fullName evidence="9">Hemolysin-type calcium-binding region</fullName>
    </submittedName>
</protein>
<dbReference type="InterPro" id="IPR011049">
    <property type="entry name" value="Serralysin-like_metalloprot_C"/>
</dbReference>
<feature type="compositionally biased region" description="Low complexity" evidence="8">
    <location>
        <begin position="158"/>
        <end position="178"/>
    </location>
</feature>
<dbReference type="PANTHER" id="PTHR38340:SF1">
    <property type="entry name" value="S-LAYER PROTEIN"/>
    <property type="match status" value="1"/>
</dbReference>
<dbReference type="GO" id="GO:0005576">
    <property type="term" value="C:extracellular region"/>
    <property type="evidence" value="ECO:0007669"/>
    <property type="project" value="UniProtKB-SubCell"/>
</dbReference>
<sequence length="1286" mass="129191">MAITQPAVTEQRNGPSAKQNHVTNVTRAEADANGVIRLTESHGALKSVDVADVDLVLGFADGTYVIIPNGALDALEPDAPTVEFDGDKYNTSLSELFKLVGTVDAADAGNLRIISENIDTRLTELQPDEIDYTSLFMALNNHASAPAAPAAPLPQAPTLPTASQVQRGSINGRGNNSGEMIEAIIPPRVDQPSTYRLGNRVETADNLNIGLPVINGNLYNSSSFKVAGDITQTGLPTGARDSSQPEDSTFNSTARNAASQAHNELITGTSGDDTIQWNTAGFSSSDQTWSKTFHLSTNGLDNIDTVRLTSSDTLPPNFSITGPGVTSVTSNGVTTWFINPTSLNADGSIDLIITYDVGGTLAVPDFTINAYIKGSSGPFTFEVGKDFYFRYIDATTADDFIATKNGEAIMVLPSNGIGYKIDGGDGNDIISAGAGNDTLIGGHGNNQLDGGLGNNTASYENMTIGQDVTASLISNTGTVSGGIASDTYANIQNLTGGAGNDFLTGNIVANRLIGGAGNDTLVGGGGADTLDGGDGVDTASFVDLAAVNVVLDANGNGTGETASGNVTLLSIENLVGTDHDDTFQVSVLPSEVGGVKSGVIQGGAGTDSLVYNVAGNLNVDLQTGTVNGITDILDSIENITTGSGNDIIVATNGVNKIDGGAGNNTVDFIHATTGVSVNIIDPTVETLISGGSGADILRNIQNINGSAAGNDTITVGNFDSTINARNGNNLIKAGTNTGSSTYNIAAGSGNDTIEALGSGNNVIDAGNGNNNIKAGNGNNTITTGNGNDTIVSGTGLSNIMAGDGTNTITIGNANSTVTGGTGSDTVTYNLSTSVYANIDTGFAGSSLGTAQANRLVDIDHLTGGSGNDTLIGNDGNNILRGGAGNDSIFGGGGNDTIYGGAGADTIDGGTGNNTAVYTSSVLVSLTDGLLRTTNTNGDVLGSGTIVNGGIAGRATGGSTASDEAFGDVLTNIQNLTVEGSGSSYLIGNSQANRLTGGSGNDTLEGIGGGDTLDGGSGSGTDTATYVHASAGVKASLGATGLDSKAAAALAAAGGISANTGTINGLASDTLISIENLTGTQYNDVLVARNGGSTLRGGNGNDTLIGGTGNDYLDGGDGNDVIYATQGRDTVVAGAGNDTIHASVDESASGSAYNNRFTSIDGGSGEEDTLVLTGFVPDANYSLSTLRTGSGAGGGRVSNIDIIDIRDGTNTNLAVDAATVNGIKTGNNATTGSVLTIRADNGDDITISDPAANWTSQATANGMDYFIYSSSDHSAANLIATVHWQTA</sequence>
<keyword evidence="10" id="KW-1185">Reference proteome</keyword>
<keyword evidence="7" id="KW-0472">Membrane</keyword>
<dbReference type="GO" id="GO:0005509">
    <property type="term" value="F:calcium ion binding"/>
    <property type="evidence" value="ECO:0007669"/>
    <property type="project" value="InterPro"/>
</dbReference>
<dbReference type="OrthoDB" id="9800417at2"/>
<evidence type="ECO:0000313" key="9">
    <source>
        <dbReference type="EMBL" id="ABE50704.1"/>
    </source>
</evidence>
<accession>Q1GYI3</accession>
<reference evidence="9 10" key="1">
    <citation type="submission" date="2006-03" db="EMBL/GenBank/DDBJ databases">
        <title>Complete sequence of Methylobacillus flagellatus KT.</title>
        <authorList>
            <consortium name="US DOE Joint Genome Institute"/>
            <person name="Copeland A."/>
            <person name="Lucas S."/>
            <person name="Lapidus A."/>
            <person name="Barry K."/>
            <person name="Detter J.C."/>
            <person name="Glavina del Rio T."/>
            <person name="Hammon N."/>
            <person name="Israni S."/>
            <person name="Dalin E."/>
            <person name="Tice H."/>
            <person name="Pitluck S."/>
            <person name="Brettin T."/>
            <person name="Bruce D."/>
            <person name="Han C."/>
            <person name="Tapia R."/>
            <person name="Saunders E."/>
            <person name="Gilna P."/>
            <person name="Schmutz J."/>
            <person name="Larimer F."/>
            <person name="Land M."/>
            <person name="Kyrpides N."/>
            <person name="Anderson I."/>
            <person name="Richardson P."/>
        </authorList>
    </citation>
    <scope>NUCLEOTIDE SEQUENCE [LARGE SCALE GENOMIC DNA]</scope>
    <source>
        <strain evidence="10">KT / ATCC 51484 / DSM 6875</strain>
    </source>
</reference>
<evidence type="ECO:0000313" key="10">
    <source>
        <dbReference type="Proteomes" id="UP000002440"/>
    </source>
</evidence>
<name>Q1GYI3_METFK</name>
<dbReference type="HOGENOM" id="CLU_262618_0_0_4"/>
<dbReference type="Pfam" id="PF00353">
    <property type="entry name" value="HemolysinCabind"/>
    <property type="match status" value="9"/>
</dbReference>
<proteinExistence type="predicted"/>
<feature type="region of interest" description="Disordered" evidence="8">
    <location>
        <begin position="146"/>
        <end position="178"/>
    </location>
</feature>
<dbReference type="Gene3D" id="2.160.20.160">
    <property type="match status" value="1"/>
</dbReference>
<evidence type="ECO:0000256" key="5">
    <source>
        <dbReference type="ARBA" id="ARBA00022737"/>
    </source>
</evidence>
<organism evidence="9 10">
    <name type="scientific">Methylobacillus flagellatus (strain ATCC 51484 / DSM 6875 / VKM B-1610 / KT)</name>
    <dbReference type="NCBI Taxonomy" id="265072"/>
    <lineage>
        <taxon>Bacteria</taxon>
        <taxon>Pseudomonadati</taxon>
        <taxon>Pseudomonadota</taxon>
        <taxon>Betaproteobacteria</taxon>
        <taxon>Nitrosomonadales</taxon>
        <taxon>Methylophilaceae</taxon>
        <taxon>Methylobacillus</taxon>
    </lineage>
</organism>